<dbReference type="PANTHER" id="PTHR13348:SF0">
    <property type="entry name" value="RIBONUCLEASE P PROTEIN SUBUNIT P29"/>
    <property type="match status" value="1"/>
</dbReference>
<sequence length="283" mass="31231">MSARPVADIYTDLSPTNNQRIKFNSSTPFTPTFVKANVTRSSDPAQIYTSRVQGRQILLDNPLRDSRTKQERAARKARNSASKARAQAGVIGKKEAKQKGLWKLAKNETKFKLFLSLHQLWLGYMSELMGLTPVPAKMDPQLCEAAMPASSVMHAKLVKADFHGAIISVRQSKNPCLVGLSGIVVHETENAFKIVTKKDQLKLIPKPHSIFTFAVPLYSTSSADPASISNTPDGTSTQASSTAAHATVFDNPYIEFELHGNQFCFRSADRANRKFKHKESIAL</sequence>
<keyword evidence="7" id="KW-0378">Hydrolase</keyword>
<keyword evidence="8" id="KW-0539">Nucleus</keyword>
<evidence type="ECO:0000313" key="9">
    <source>
        <dbReference type="EMBL" id="CAL1704803.1"/>
    </source>
</evidence>
<dbReference type="InterPro" id="IPR023534">
    <property type="entry name" value="Rof/RNase_P-like"/>
</dbReference>
<dbReference type="PANTHER" id="PTHR13348">
    <property type="entry name" value="RIBONUCLEASE P SUBUNIT P29"/>
    <property type="match status" value="1"/>
</dbReference>
<dbReference type="Gene3D" id="2.30.30.210">
    <property type="entry name" value="Ribonuclease P/MRP, subunit p29"/>
    <property type="match status" value="1"/>
</dbReference>
<proteinExistence type="inferred from homology"/>
<keyword evidence="10" id="KW-1185">Reference proteome</keyword>
<keyword evidence="3" id="KW-0963">Cytoplasm</keyword>
<organism evidence="9 10">
    <name type="scientific">Somion occarium</name>
    <dbReference type="NCBI Taxonomy" id="3059160"/>
    <lineage>
        <taxon>Eukaryota</taxon>
        <taxon>Fungi</taxon>
        <taxon>Dikarya</taxon>
        <taxon>Basidiomycota</taxon>
        <taxon>Agaricomycotina</taxon>
        <taxon>Agaricomycetes</taxon>
        <taxon>Polyporales</taxon>
        <taxon>Cerrenaceae</taxon>
        <taxon>Somion</taxon>
    </lineage>
</organism>
<dbReference type="EMBL" id="OZ037946">
    <property type="protein sequence ID" value="CAL1704803.1"/>
    <property type="molecule type" value="Genomic_DNA"/>
</dbReference>
<dbReference type="HAMAP" id="MF_00754">
    <property type="entry name" value="RNase_P_1"/>
    <property type="match status" value="1"/>
</dbReference>
<protein>
    <recommendedName>
        <fullName evidence="8">Ribonuclease P protein subunit</fullName>
    </recommendedName>
</protein>
<evidence type="ECO:0000256" key="1">
    <source>
        <dbReference type="ARBA" id="ARBA00004123"/>
    </source>
</evidence>
<dbReference type="InterPro" id="IPR036980">
    <property type="entry name" value="RNase_P/MRP_Rpp29_sf"/>
</dbReference>
<dbReference type="InterPro" id="IPR002730">
    <property type="entry name" value="Rpp29/RNP1"/>
</dbReference>
<dbReference type="InterPro" id="IPR016848">
    <property type="entry name" value="RNase_P/MRP_Rpp29-subunit"/>
</dbReference>
<evidence type="ECO:0000256" key="5">
    <source>
        <dbReference type="ARBA" id="ARBA00022722"/>
    </source>
</evidence>
<evidence type="ECO:0000256" key="6">
    <source>
        <dbReference type="ARBA" id="ARBA00022759"/>
    </source>
</evidence>
<dbReference type="Proteomes" id="UP001497453">
    <property type="component" value="Chromosome 3"/>
</dbReference>
<dbReference type="SUPFAM" id="SSF101744">
    <property type="entry name" value="Rof/RNase P subunit-like"/>
    <property type="match status" value="1"/>
</dbReference>
<keyword evidence="4 8" id="KW-0819">tRNA processing</keyword>
<evidence type="ECO:0000256" key="2">
    <source>
        <dbReference type="ARBA" id="ARBA00006181"/>
    </source>
</evidence>
<comment type="subcellular location">
    <subcellularLocation>
        <location evidence="1">Nucleus</location>
    </subcellularLocation>
</comment>
<dbReference type="Pfam" id="PF01868">
    <property type="entry name" value="RNase_P-MRP_p29"/>
    <property type="match status" value="1"/>
</dbReference>
<comment type="similarity">
    <text evidence="2">Belongs to the eukaryotic/archaeal RNase P protein component 1 family.</text>
</comment>
<name>A0ABP1DCQ7_9APHY</name>
<reference evidence="10" key="1">
    <citation type="submission" date="2024-04" db="EMBL/GenBank/DDBJ databases">
        <authorList>
            <person name="Shaw F."/>
            <person name="Minotto A."/>
        </authorList>
    </citation>
    <scope>NUCLEOTIDE SEQUENCE [LARGE SCALE GENOMIC DNA]</scope>
</reference>
<evidence type="ECO:0000313" key="10">
    <source>
        <dbReference type="Proteomes" id="UP001497453"/>
    </source>
</evidence>
<gene>
    <name evidence="9" type="ORF">GFSPODELE1_LOCUS5148</name>
</gene>
<evidence type="ECO:0000256" key="8">
    <source>
        <dbReference type="PIRNR" id="PIRNR027081"/>
    </source>
</evidence>
<accession>A0ABP1DCQ7</accession>
<dbReference type="PIRSF" id="PIRSF027081">
    <property type="entry name" value="RNase_P/MRP_p29_subunit"/>
    <property type="match status" value="1"/>
</dbReference>
<keyword evidence="6" id="KW-0255">Endonuclease</keyword>
<dbReference type="SMART" id="SM00538">
    <property type="entry name" value="POP4"/>
    <property type="match status" value="1"/>
</dbReference>
<evidence type="ECO:0000256" key="4">
    <source>
        <dbReference type="ARBA" id="ARBA00022694"/>
    </source>
</evidence>
<keyword evidence="5" id="KW-0540">Nuclease</keyword>
<evidence type="ECO:0000256" key="7">
    <source>
        <dbReference type="ARBA" id="ARBA00022801"/>
    </source>
</evidence>
<evidence type="ECO:0000256" key="3">
    <source>
        <dbReference type="ARBA" id="ARBA00022490"/>
    </source>
</evidence>
<dbReference type="InterPro" id="IPR023538">
    <property type="entry name" value="RNP1"/>
</dbReference>